<name>A0A0A9F9B2_ARUDO</name>
<sequence length="33" mass="3831">MLSCSRIFSCLCFAYSNTWEFKQACKASHEEIP</sequence>
<dbReference type="EMBL" id="GBRH01193033">
    <property type="protein sequence ID" value="JAE04863.1"/>
    <property type="molecule type" value="Transcribed_RNA"/>
</dbReference>
<organism evidence="1">
    <name type="scientific">Arundo donax</name>
    <name type="common">Giant reed</name>
    <name type="synonym">Donax arundinaceus</name>
    <dbReference type="NCBI Taxonomy" id="35708"/>
    <lineage>
        <taxon>Eukaryota</taxon>
        <taxon>Viridiplantae</taxon>
        <taxon>Streptophyta</taxon>
        <taxon>Embryophyta</taxon>
        <taxon>Tracheophyta</taxon>
        <taxon>Spermatophyta</taxon>
        <taxon>Magnoliopsida</taxon>
        <taxon>Liliopsida</taxon>
        <taxon>Poales</taxon>
        <taxon>Poaceae</taxon>
        <taxon>PACMAD clade</taxon>
        <taxon>Arundinoideae</taxon>
        <taxon>Arundineae</taxon>
        <taxon>Arundo</taxon>
    </lineage>
</organism>
<accession>A0A0A9F9B2</accession>
<reference evidence="1" key="2">
    <citation type="journal article" date="2015" name="Data Brief">
        <title>Shoot transcriptome of the giant reed, Arundo donax.</title>
        <authorList>
            <person name="Barrero R.A."/>
            <person name="Guerrero F.D."/>
            <person name="Moolhuijzen P."/>
            <person name="Goolsby J.A."/>
            <person name="Tidwell J."/>
            <person name="Bellgard S.E."/>
            <person name="Bellgard M.I."/>
        </authorList>
    </citation>
    <scope>NUCLEOTIDE SEQUENCE</scope>
    <source>
        <tissue evidence="1">Shoot tissue taken approximately 20 cm above the soil surface</tissue>
    </source>
</reference>
<evidence type="ECO:0000313" key="1">
    <source>
        <dbReference type="EMBL" id="JAE04863.1"/>
    </source>
</evidence>
<proteinExistence type="predicted"/>
<dbReference type="AlphaFoldDB" id="A0A0A9F9B2"/>
<reference evidence="1" key="1">
    <citation type="submission" date="2014-09" db="EMBL/GenBank/DDBJ databases">
        <authorList>
            <person name="Magalhaes I.L.F."/>
            <person name="Oliveira U."/>
            <person name="Santos F.R."/>
            <person name="Vidigal T.H.D.A."/>
            <person name="Brescovit A.D."/>
            <person name="Santos A.J."/>
        </authorList>
    </citation>
    <scope>NUCLEOTIDE SEQUENCE</scope>
    <source>
        <tissue evidence="1">Shoot tissue taken approximately 20 cm above the soil surface</tissue>
    </source>
</reference>
<protein>
    <submittedName>
        <fullName evidence="1">Uncharacterized protein</fullName>
    </submittedName>
</protein>